<gene>
    <name evidence="1" type="ORF">EUA07_17715</name>
</gene>
<dbReference type="CDD" id="cd14728">
    <property type="entry name" value="Ere-like"/>
    <property type="match status" value="1"/>
</dbReference>
<evidence type="ECO:0000313" key="1">
    <source>
        <dbReference type="EMBL" id="RYB98657.1"/>
    </source>
</evidence>
<comment type="caution">
    <text evidence="1">The sequence shown here is derived from an EMBL/GenBank/DDBJ whole genome shotgun (WGS) entry which is preliminary data.</text>
</comment>
<evidence type="ECO:0000313" key="2">
    <source>
        <dbReference type="Proteomes" id="UP000293291"/>
    </source>
</evidence>
<dbReference type="AlphaFoldDB" id="A0A4Q2SBK7"/>
<accession>A0A4Q2SBK7</accession>
<protein>
    <submittedName>
        <fullName evidence="1">Erythromycin esterase family protein</fullName>
    </submittedName>
</protein>
<reference evidence="1 2" key="1">
    <citation type="submission" date="2019-01" db="EMBL/GenBank/DDBJ databases">
        <title>Novel species of Nocardioides.</title>
        <authorList>
            <person name="Liu Q."/>
            <person name="Xin Y.-H."/>
        </authorList>
    </citation>
    <scope>NUCLEOTIDE SEQUENCE [LARGE SCALE GENOMIC DNA]</scope>
    <source>
        <strain evidence="1 2">CGMCC 4.6875</strain>
    </source>
</reference>
<dbReference type="PANTHER" id="PTHR31299">
    <property type="entry name" value="ESTERASE, PUTATIVE (AFU_ORTHOLOGUE AFUA_1G05850)-RELATED"/>
    <property type="match status" value="1"/>
</dbReference>
<dbReference type="Gene3D" id="3.40.1660.10">
    <property type="entry name" value="EreA-like (biosynthetic domain)"/>
    <property type="match status" value="1"/>
</dbReference>
<dbReference type="SUPFAM" id="SSF159501">
    <property type="entry name" value="EreA/ChaN-like"/>
    <property type="match status" value="1"/>
</dbReference>
<dbReference type="InterPro" id="IPR052036">
    <property type="entry name" value="Hydrolase/PRTase-associated"/>
</dbReference>
<dbReference type="OrthoDB" id="9810066at2"/>
<name>A0A4Q2SBK7_9ACTN</name>
<dbReference type="GO" id="GO:0046677">
    <property type="term" value="P:response to antibiotic"/>
    <property type="evidence" value="ECO:0007669"/>
    <property type="project" value="InterPro"/>
</dbReference>
<dbReference type="Proteomes" id="UP000293291">
    <property type="component" value="Unassembled WGS sequence"/>
</dbReference>
<sequence length="195" mass="21121">MVRGDRASWNIRDRHMAATIARLARHHGPGSRGLVWEHNTHVGDARATDMAAAGLVTVGQLVREAHAAEGVALVGFAAHRGSVVAASGWGEPERVLPVPDAVPGSHEDLLHRALAAPAVLDFGADRSGPWLSARRGHRAIGVVYEPRQERGNYVPTVMGGRYDALLWFERAEALRPLHHEAAPREPELETEPTGF</sequence>
<proteinExistence type="predicted"/>
<dbReference type="EMBL" id="SDWU01000022">
    <property type="protein sequence ID" value="RYB98657.1"/>
    <property type="molecule type" value="Genomic_DNA"/>
</dbReference>
<dbReference type="PANTHER" id="PTHR31299:SF0">
    <property type="entry name" value="ESTERASE, PUTATIVE (AFU_ORTHOLOGUE AFUA_1G05850)-RELATED"/>
    <property type="match status" value="1"/>
</dbReference>
<organism evidence="1 2">
    <name type="scientific">Nocardioides ganghwensis</name>
    <dbReference type="NCBI Taxonomy" id="252230"/>
    <lineage>
        <taxon>Bacteria</taxon>
        <taxon>Bacillati</taxon>
        <taxon>Actinomycetota</taxon>
        <taxon>Actinomycetes</taxon>
        <taxon>Propionibacteriales</taxon>
        <taxon>Nocardioidaceae</taxon>
        <taxon>Nocardioides</taxon>
    </lineage>
</organism>
<dbReference type="Pfam" id="PF05139">
    <property type="entry name" value="Erythro_esteras"/>
    <property type="match status" value="1"/>
</dbReference>
<keyword evidence="2" id="KW-1185">Reference proteome</keyword>
<dbReference type="InterPro" id="IPR007815">
    <property type="entry name" value="Emycin_Estase"/>
</dbReference>